<reference evidence="14" key="1">
    <citation type="journal article" date="2020" name="bioRxiv">
        <title>Chromosome-level reference genome of the European wasp spider Argiope bruennichi: a resource for studies on range expansion and evolutionary adaptation.</title>
        <authorList>
            <person name="Sheffer M.M."/>
            <person name="Hoppe A."/>
            <person name="Krehenwinkel H."/>
            <person name="Uhl G."/>
            <person name="Kuss A.W."/>
            <person name="Jensen L."/>
            <person name="Jensen C."/>
            <person name="Gillespie R.G."/>
            <person name="Hoff K.J."/>
            <person name="Prost S."/>
        </authorList>
    </citation>
    <scope>NUCLEOTIDE SEQUENCE</scope>
</reference>
<gene>
    <name evidence="14" type="ORF">HNY73_013577</name>
</gene>
<name>A0A8T0F0M2_ARGBR</name>
<keyword evidence="7" id="KW-0735">Signal-anchor</keyword>
<evidence type="ECO:0000256" key="3">
    <source>
        <dbReference type="ARBA" id="ARBA00007574"/>
    </source>
</evidence>
<dbReference type="GO" id="GO:0005856">
    <property type="term" value="C:cytoskeleton"/>
    <property type="evidence" value="ECO:0007669"/>
    <property type="project" value="UniProtKB-SubCell"/>
</dbReference>
<evidence type="ECO:0000256" key="13">
    <source>
        <dbReference type="SAM" id="Phobius"/>
    </source>
</evidence>
<evidence type="ECO:0000256" key="9">
    <source>
        <dbReference type="ARBA" id="ARBA00023136"/>
    </source>
</evidence>
<keyword evidence="12" id="KW-0206">Cytoskeleton</keyword>
<dbReference type="Pfam" id="PF04790">
    <property type="entry name" value="Sarcoglycan_1"/>
    <property type="match status" value="1"/>
</dbReference>
<dbReference type="InterPro" id="IPR039972">
    <property type="entry name" value="Sarcoglycan_gamma/delta/zeta"/>
</dbReference>
<keyword evidence="6 13" id="KW-0812">Transmembrane</keyword>
<dbReference type="AlphaFoldDB" id="A0A8T0F0M2"/>
<evidence type="ECO:0000313" key="14">
    <source>
        <dbReference type="EMBL" id="KAF8783414.1"/>
    </source>
</evidence>
<organism evidence="14 15">
    <name type="scientific">Argiope bruennichi</name>
    <name type="common">Wasp spider</name>
    <name type="synonym">Aranea bruennichi</name>
    <dbReference type="NCBI Taxonomy" id="94029"/>
    <lineage>
        <taxon>Eukaryota</taxon>
        <taxon>Metazoa</taxon>
        <taxon>Ecdysozoa</taxon>
        <taxon>Arthropoda</taxon>
        <taxon>Chelicerata</taxon>
        <taxon>Arachnida</taxon>
        <taxon>Araneae</taxon>
        <taxon>Araneomorphae</taxon>
        <taxon>Entelegynae</taxon>
        <taxon>Araneoidea</taxon>
        <taxon>Araneidae</taxon>
        <taxon>Argiope</taxon>
    </lineage>
</organism>
<keyword evidence="11" id="KW-0325">Glycoprotein</keyword>
<evidence type="ECO:0000256" key="6">
    <source>
        <dbReference type="ARBA" id="ARBA00022692"/>
    </source>
</evidence>
<keyword evidence="10" id="KW-1015">Disulfide bond</keyword>
<dbReference type="Proteomes" id="UP000807504">
    <property type="component" value="Unassembled WGS sequence"/>
</dbReference>
<keyword evidence="4" id="KW-1003">Cell membrane</keyword>
<comment type="similarity">
    <text evidence="3">Belongs to the sarcoglycan beta/delta/gamma/zeta family.</text>
</comment>
<evidence type="ECO:0000256" key="8">
    <source>
        <dbReference type="ARBA" id="ARBA00022989"/>
    </source>
</evidence>
<dbReference type="GO" id="GO:0042383">
    <property type="term" value="C:sarcolemma"/>
    <property type="evidence" value="ECO:0007669"/>
    <property type="project" value="UniProtKB-SubCell"/>
</dbReference>
<dbReference type="PANTHER" id="PTHR12939">
    <property type="entry name" value="SARCOGLYCAN"/>
    <property type="match status" value="1"/>
</dbReference>
<evidence type="ECO:0000313" key="15">
    <source>
        <dbReference type="Proteomes" id="UP000807504"/>
    </source>
</evidence>
<evidence type="ECO:0000256" key="4">
    <source>
        <dbReference type="ARBA" id="ARBA00022475"/>
    </source>
</evidence>
<feature type="transmembrane region" description="Helical" evidence="13">
    <location>
        <begin position="45"/>
        <end position="67"/>
    </location>
</feature>
<protein>
    <submittedName>
        <fullName evidence="14">Delta-sarcoglycan like protein</fullName>
    </submittedName>
</protein>
<proteinExistence type="inferred from homology"/>
<keyword evidence="9 13" id="KW-0472">Membrane</keyword>
<dbReference type="InterPro" id="IPR006875">
    <property type="entry name" value="Sarcoglycan"/>
</dbReference>
<evidence type="ECO:0000256" key="2">
    <source>
        <dbReference type="ARBA" id="ARBA00004274"/>
    </source>
</evidence>
<sequence length="333" mass="36457">MATKTLTVPVAPANSCNGELNPSDPTLLTVVYPQGGIIGWKKRTLYLLLILLVSVVIINLTLLLWIIKILDLTSEGPGKMRISEKGLRLDSDAEFLDTLSGKQIWALPSQSLKLESAGNVTMKARNSRGFITNILSLGEAGLQAVGNYFLVRGTTGNVLLQVDPHEMVVSANHMVVSDSGGLRLDGSLETPLVRGDATKDLRLESLLKKVKIRSEGATNVDSPAGGIWVQGLRDMNLRSTGGRVVIDSSRLEMKNLKTARHTKDKKNQDVFQVCMCDNGRLFLAHREGHCQIQESVCRDFDQDRIRFGENQEELLTAVSEPDGGLWIPGDGRD</sequence>
<comment type="caution">
    <text evidence="14">The sequence shown here is derived from an EMBL/GenBank/DDBJ whole genome shotgun (WGS) entry which is preliminary data.</text>
</comment>
<keyword evidence="5" id="KW-0963">Cytoplasm</keyword>
<evidence type="ECO:0000256" key="11">
    <source>
        <dbReference type="ARBA" id="ARBA00023180"/>
    </source>
</evidence>
<reference evidence="14" key="2">
    <citation type="submission" date="2020-06" db="EMBL/GenBank/DDBJ databases">
        <authorList>
            <person name="Sheffer M."/>
        </authorList>
    </citation>
    <scope>NUCLEOTIDE SEQUENCE</scope>
</reference>
<evidence type="ECO:0000256" key="1">
    <source>
        <dbReference type="ARBA" id="ARBA00004245"/>
    </source>
</evidence>
<accession>A0A8T0F0M2</accession>
<keyword evidence="8 13" id="KW-1133">Transmembrane helix</keyword>
<dbReference type="EMBL" id="JABXBU010001863">
    <property type="protein sequence ID" value="KAF8783414.1"/>
    <property type="molecule type" value="Genomic_DNA"/>
</dbReference>
<evidence type="ECO:0000256" key="10">
    <source>
        <dbReference type="ARBA" id="ARBA00023157"/>
    </source>
</evidence>
<evidence type="ECO:0000256" key="5">
    <source>
        <dbReference type="ARBA" id="ARBA00022490"/>
    </source>
</evidence>
<dbReference type="GO" id="GO:0016012">
    <property type="term" value="C:sarcoglycan complex"/>
    <property type="evidence" value="ECO:0007669"/>
    <property type="project" value="InterPro"/>
</dbReference>
<comment type="subcellular location">
    <subcellularLocation>
        <location evidence="2">Cell membrane</location>
        <location evidence="2">Sarcolemma</location>
        <topology evidence="2">Single-pass type II membrane protein</topology>
    </subcellularLocation>
    <subcellularLocation>
        <location evidence="1">Cytoplasm</location>
        <location evidence="1">Cytoskeleton</location>
    </subcellularLocation>
</comment>
<dbReference type="PANTHER" id="PTHR12939:SF10">
    <property type="entry name" value="EG:4F1.1 PROTEIN"/>
    <property type="match status" value="1"/>
</dbReference>
<evidence type="ECO:0000256" key="12">
    <source>
        <dbReference type="ARBA" id="ARBA00023212"/>
    </source>
</evidence>
<evidence type="ECO:0000256" key="7">
    <source>
        <dbReference type="ARBA" id="ARBA00022968"/>
    </source>
</evidence>
<keyword evidence="15" id="KW-1185">Reference proteome</keyword>